<gene>
    <name evidence="1" type="ORF">UFOPK3024_00496</name>
</gene>
<accession>A0A6J6XV92</accession>
<proteinExistence type="predicted"/>
<evidence type="ECO:0000313" key="1">
    <source>
        <dbReference type="EMBL" id="CAB4799098.1"/>
    </source>
</evidence>
<name>A0A6J6XV92_9ZZZZ</name>
<reference evidence="1" key="1">
    <citation type="submission" date="2020-05" db="EMBL/GenBank/DDBJ databases">
        <authorList>
            <person name="Chiriac C."/>
            <person name="Salcher M."/>
            <person name="Ghai R."/>
            <person name="Kavagutti S V."/>
        </authorList>
    </citation>
    <scope>NUCLEOTIDE SEQUENCE</scope>
</reference>
<sequence length="147" mass="16533">MEFVKQCRDRIGISDDPCDVAGRRKRSDEEWAIGVSNKFFAEMVDINVAVNILRDNDNVGHRFAPRKFIGVMLEGSDENHGALVRRNVVRQVVLAVQVCRNAQIHHRNKSINGSGRARANENDDDVVFASESLRNNGARIFAQSRSL</sequence>
<protein>
    <submittedName>
        <fullName evidence="1">Unannotated protein</fullName>
    </submittedName>
</protein>
<dbReference type="EMBL" id="CAFAAK010000086">
    <property type="protein sequence ID" value="CAB4799098.1"/>
    <property type="molecule type" value="Genomic_DNA"/>
</dbReference>
<organism evidence="1">
    <name type="scientific">freshwater metagenome</name>
    <dbReference type="NCBI Taxonomy" id="449393"/>
    <lineage>
        <taxon>unclassified sequences</taxon>
        <taxon>metagenomes</taxon>
        <taxon>ecological metagenomes</taxon>
    </lineage>
</organism>
<dbReference type="AlphaFoldDB" id="A0A6J6XV92"/>